<dbReference type="Pfam" id="PF01477">
    <property type="entry name" value="PLAT"/>
    <property type="match status" value="1"/>
</dbReference>
<accession>A0AAU9WU88</accession>
<proteinExistence type="predicted"/>
<keyword evidence="5" id="KW-1185">Reference proteome</keyword>
<dbReference type="InterPro" id="IPR001024">
    <property type="entry name" value="PLAT/LH2_dom"/>
</dbReference>
<comment type="caution">
    <text evidence="1">Lacks conserved residue(s) required for the propagation of feature annotation.</text>
</comment>
<feature type="chain" id="PRO_5043885852" description="PLAT domain-containing protein" evidence="2">
    <location>
        <begin position="20"/>
        <end position="143"/>
    </location>
</feature>
<sequence length="143" mass="16219">MRVLLLSLFLICGAFPSQGRLYRLIVKTARASFAGTDAVIRIRIQGTRGDLKERVINGRFEQDGTDLIDIYDYDIGYIKGVDIKRNNSGFLPDWKLDKITIKVAGAEDSIFNYYDWVPQNKWVELPLSCPNGSHKNAKGFCNE</sequence>
<dbReference type="SUPFAM" id="SSF49723">
    <property type="entry name" value="Lipase/lipooxygenase domain (PLAT/LH2 domain)"/>
    <property type="match status" value="1"/>
</dbReference>
<feature type="domain" description="PLAT" evidence="3">
    <location>
        <begin position="20"/>
        <end position="131"/>
    </location>
</feature>
<dbReference type="InterPro" id="IPR052970">
    <property type="entry name" value="Inner_ear_hair_cell_LOXHD"/>
</dbReference>
<keyword evidence="2" id="KW-0732">Signal</keyword>
<evidence type="ECO:0000313" key="5">
    <source>
        <dbReference type="Proteomes" id="UP001159428"/>
    </source>
</evidence>
<gene>
    <name evidence="4" type="ORF">PMEA_00012347</name>
</gene>
<feature type="signal peptide" evidence="2">
    <location>
        <begin position="1"/>
        <end position="19"/>
    </location>
</feature>
<organism evidence="4 5">
    <name type="scientific">Pocillopora meandrina</name>
    <dbReference type="NCBI Taxonomy" id="46732"/>
    <lineage>
        <taxon>Eukaryota</taxon>
        <taxon>Metazoa</taxon>
        <taxon>Cnidaria</taxon>
        <taxon>Anthozoa</taxon>
        <taxon>Hexacorallia</taxon>
        <taxon>Scleractinia</taxon>
        <taxon>Astrocoeniina</taxon>
        <taxon>Pocilloporidae</taxon>
        <taxon>Pocillopora</taxon>
    </lineage>
</organism>
<protein>
    <recommendedName>
        <fullName evidence="3">PLAT domain-containing protein</fullName>
    </recommendedName>
</protein>
<dbReference type="PANTHER" id="PTHR45901">
    <property type="entry name" value="PROTEIN CBG12474"/>
    <property type="match status" value="1"/>
</dbReference>
<evidence type="ECO:0000259" key="3">
    <source>
        <dbReference type="PROSITE" id="PS50095"/>
    </source>
</evidence>
<dbReference type="EMBL" id="CALNXJ010000021">
    <property type="protein sequence ID" value="CAH3125950.1"/>
    <property type="molecule type" value="Genomic_DNA"/>
</dbReference>
<dbReference type="PROSITE" id="PS50095">
    <property type="entry name" value="PLAT"/>
    <property type="match status" value="1"/>
</dbReference>
<evidence type="ECO:0000256" key="1">
    <source>
        <dbReference type="PROSITE-ProRule" id="PRU00152"/>
    </source>
</evidence>
<comment type="caution">
    <text evidence="4">The sequence shown here is derived from an EMBL/GenBank/DDBJ whole genome shotgun (WGS) entry which is preliminary data.</text>
</comment>
<dbReference type="Proteomes" id="UP001159428">
    <property type="component" value="Unassembled WGS sequence"/>
</dbReference>
<reference evidence="4 5" key="1">
    <citation type="submission" date="2022-05" db="EMBL/GenBank/DDBJ databases">
        <authorList>
            <consortium name="Genoscope - CEA"/>
            <person name="William W."/>
        </authorList>
    </citation>
    <scope>NUCLEOTIDE SEQUENCE [LARGE SCALE GENOMIC DNA]</scope>
</reference>
<dbReference type="PANTHER" id="PTHR45901:SF3">
    <property type="entry name" value="LIPOXYGENASE HOMOLOGY DOMAIN-CONTAINING PROTEIN 1"/>
    <property type="match status" value="1"/>
</dbReference>
<name>A0AAU9WU88_9CNID</name>
<dbReference type="AlphaFoldDB" id="A0AAU9WU88"/>
<evidence type="ECO:0000313" key="4">
    <source>
        <dbReference type="EMBL" id="CAH3125950.1"/>
    </source>
</evidence>
<dbReference type="Gene3D" id="2.60.60.20">
    <property type="entry name" value="PLAT/LH2 domain"/>
    <property type="match status" value="1"/>
</dbReference>
<dbReference type="InterPro" id="IPR036392">
    <property type="entry name" value="PLAT/LH2_dom_sf"/>
</dbReference>
<evidence type="ECO:0000256" key="2">
    <source>
        <dbReference type="SAM" id="SignalP"/>
    </source>
</evidence>